<evidence type="ECO:0000256" key="1">
    <source>
        <dbReference type="ARBA" id="ARBA00004147"/>
    </source>
</evidence>
<evidence type="ECO:0000313" key="22">
    <source>
        <dbReference type="Proteomes" id="UP000678929"/>
    </source>
</evidence>
<dbReference type="GO" id="GO:0004386">
    <property type="term" value="F:helicase activity"/>
    <property type="evidence" value="ECO:0007669"/>
    <property type="project" value="UniProtKB-KW"/>
</dbReference>
<keyword evidence="13 18" id="KW-0378">Hydrolase</keyword>
<dbReference type="InterPro" id="IPR001191">
    <property type="entry name" value="Gemini_AL1_REP"/>
</dbReference>
<dbReference type="GO" id="GO:0042025">
    <property type="term" value="C:host cell nucleus"/>
    <property type="evidence" value="ECO:0007669"/>
    <property type="project" value="UniProtKB-SubCell"/>
</dbReference>
<evidence type="ECO:0000256" key="14">
    <source>
        <dbReference type="ARBA" id="ARBA00023124"/>
    </source>
</evidence>
<keyword evidence="9 18" id="KW-0540">Nuclease</keyword>
<keyword evidence="14 18" id="KW-0190">Covalent protein-DNA linkage</keyword>
<feature type="binding site" evidence="17">
    <location>
        <position position="69"/>
    </location>
    <ligand>
        <name>a divalent metal cation</name>
        <dbReference type="ChEBI" id="CHEBI:60240"/>
    </ligand>
</feature>
<dbReference type="GO" id="GO:0003677">
    <property type="term" value="F:DNA binding"/>
    <property type="evidence" value="ECO:0007669"/>
    <property type="project" value="UniProtKB-KW"/>
</dbReference>
<comment type="cofactor">
    <cofactor evidence="18">
        <name>Mn(2+)</name>
        <dbReference type="ChEBI" id="CHEBI:29035"/>
    </cofactor>
</comment>
<protein>
    <recommendedName>
        <fullName evidence="4 18">Replication-associated protein</fullName>
        <shortName evidence="18">Rep</shortName>
        <ecNumber evidence="18">3.1.21.-</ecNumber>
    </recommendedName>
</protein>
<evidence type="ECO:0000256" key="17">
    <source>
        <dbReference type="PIRSR" id="PIRSR601191-2"/>
    </source>
</evidence>
<dbReference type="InterPro" id="IPR022692">
    <property type="entry name" value="Gemini_AL1_REP_central"/>
</dbReference>
<dbReference type="PROSITE" id="PS52020">
    <property type="entry name" value="CRESS_DNA_REP"/>
    <property type="match status" value="1"/>
</dbReference>
<feature type="domain" description="CRESS-DNA virus Rep endonuclease" evidence="19">
    <location>
        <begin position="20"/>
        <end position="129"/>
    </location>
</feature>
<dbReference type="SUPFAM" id="SSF52540">
    <property type="entry name" value="P-loop containing nucleoside triphosphate hydrolases"/>
    <property type="match status" value="1"/>
</dbReference>
<evidence type="ECO:0000313" key="20">
    <source>
        <dbReference type="EMBL" id="QJX74408.1"/>
    </source>
</evidence>
<evidence type="ECO:0000256" key="18">
    <source>
        <dbReference type="RuleBase" id="RU361249"/>
    </source>
</evidence>
<keyword evidence="15 18" id="KW-0238">DNA-binding</keyword>
<evidence type="ECO:0000256" key="15">
    <source>
        <dbReference type="ARBA" id="ARBA00023125"/>
    </source>
</evidence>
<proteinExistence type="inferred from homology"/>
<dbReference type="PRINTS" id="PR00228">
    <property type="entry name" value="GEMCOATCLVL1"/>
</dbReference>
<dbReference type="Pfam" id="PF00799">
    <property type="entry name" value="Gemini_AL1"/>
    <property type="match status" value="1"/>
</dbReference>
<comment type="subcellular location">
    <subcellularLocation>
        <location evidence="1 18">Host nucleus</location>
    </subcellularLocation>
</comment>
<keyword evidence="7 18" id="KW-0548">Nucleotidyltransferase</keyword>
<evidence type="ECO:0000256" key="11">
    <source>
        <dbReference type="ARBA" id="ARBA00022741"/>
    </source>
</evidence>
<evidence type="ECO:0000256" key="2">
    <source>
        <dbReference type="ARBA" id="ARBA00006240"/>
    </source>
</evidence>
<accession>A0A6M6DIH1</accession>
<keyword evidence="18" id="KW-0067">ATP-binding</keyword>
<dbReference type="Gene3D" id="3.40.1310.20">
    <property type="match status" value="1"/>
</dbReference>
<evidence type="ECO:0000256" key="12">
    <source>
        <dbReference type="ARBA" id="ARBA00022759"/>
    </source>
</evidence>
<comment type="domain">
    <text evidence="18">There are 3 rolling circle replication (RCR) motifs. RCR-2 is probably involved in metal coordination. RCR-3 is required for phosphodiester bond cleavage for initiation of RCR.</text>
</comment>
<comment type="function">
    <text evidence="18">Essential for the replication of viral ssDNA. The closed circular ssDNA genome is first converted to a superhelical dsDNA. Rep binds a specific region at the genome origin of replication. It introduces an endonucleolytic nick within the conserved sequence 5'-TAATATTAC-3' in the intergenic region of the genome present in all geminiviruses, thereby initiating the rolling circle replication (RCR). Following cleavage, binds covalently to the 5'-phosphate of DNA as a tyrosyl ester. The cleavage gives rise to a free 3'-OH that serves as a primer for the cellular DNA polymerase. The polymerase synthesizes the (+) strand DNA by rolling circle mechanism. After one round of replication, a Rep-catalyzed nucleotidyl transfer reaction releases a circular single-stranded virus genome, thereby terminating the replication. Displays origin-specific DNA cleavage, nucleotidyl transferase, ATPase and helicase activities.</text>
</comment>
<dbReference type="EMBL" id="MN595125">
    <property type="protein sequence ID" value="QJX74415.1"/>
    <property type="molecule type" value="Genomic_DNA"/>
</dbReference>
<keyword evidence="8" id="KW-0235">DNA replication</keyword>
<dbReference type="SUPFAM" id="SSF55464">
    <property type="entry name" value="Origin of replication-binding domain, RBD-like"/>
    <property type="match status" value="1"/>
</dbReference>
<evidence type="ECO:0000256" key="13">
    <source>
        <dbReference type="ARBA" id="ARBA00022801"/>
    </source>
</evidence>
<name>A0A6M6DIH1_9GEMI</name>
<dbReference type="Pfam" id="PF08283">
    <property type="entry name" value="Gemini_AL1_M"/>
    <property type="match status" value="1"/>
</dbReference>
<dbReference type="RefSeq" id="YP_010798455.1">
    <property type="nucleotide sequence ID" value="NC_076464.1"/>
</dbReference>
<dbReference type="GO" id="GO:0006260">
    <property type="term" value="P:DNA replication"/>
    <property type="evidence" value="ECO:0007669"/>
    <property type="project" value="UniProtKB-KW"/>
</dbReference>
<evidence type="ECO:0000256" key="10">
    <source>
        <dbReference type="ARBA" id="ARBA00022723"/>
    </source>
</evidence>
<evidence type="ECO:0000256" key="8">
    <source>
        <dbReference type="ARBA" id="ARBA00022705"/>
    </source>
</evidence>
<feature type="binding site" evidence="17">
    <location>
        <position position="120"/>
    </location>
    <ligand>
        <name>a divalent metal cation</name>
        <dbReference type="ChEBI" id="CHEBI:60240"/>
    </ligand>
</feature>
<feature type="active site" description="For DNA cleavage activity" evidence="16">
    <location>
        <position position="116"/>
    </location>
</feature>
<dbReference type="GeneID" id="80536660"/>
<keyword evidence="11 18" id="KW-0547">Nucleotide-binding</keyword>
<dbReference type="GO" id="GO:0046872">
    <property type="term" value="F:metal ion binding"/>
    <property type="evidence" value="ECO:0007669"/>
    <property type="project" value="UniProtKB-KW"/>
</dbReference>
<keyword evidence="10 17" id="KW-0479">Metal-binding</keyword>
<evidence type="ECO:0000256" key="5">
    <source>
        <dbReference type="ARBA" id="ARBA00022562"/>
    </source>
</evidence>
<feature type="binding site" evidence="17">
    <location>
        <position position="61"/>
    </location>
    <ligand>
        <name>a divalent metal cation</name>
        <dbReference type="ChEBI" id="CHEBI:60240"/>
    </ligand>
</feature>
<dbReference type="Proteomes" id="UP000678929">
    <property type="component" value="Segment"/>
</dbReference>
<keyword evidence="12 18" id="KW-0255">Endonuclease</keyword>
<dbReference type="InterPro" id="IPR027417">
    <property type="entry name" value="P-loop_NTPase"/>
</dbReference>
<keyword evidence="18" id="KW-0511">Multifunctional enzyme</keyword>
<evidence type="ECO:0000256" key="9">
    <source>
        <dbReference type="ARBA" id="ARBA00022722"/>
    </source>
</evidence>
<keyword evidence="5 18" id="KW-1048">Host nucleus</keyword>
<dbReference type="GO" id="GO:0005198">
    <property type="term" value="F:structural molecule activity"/>
    <property type="evidence" value="ECO:0007669"/>
    <property type="project" value="InterPro"/>
</dbReference>
<dbReference type="GO" id="GO:0016888">
    <property type="term" value="F:DNA endonuclease activity, producing 5'-phosphomonoesters"/>
    <property type="evidence" value="ECO:0007669"/>
    <property type="project" value="InterPro"/>
</dbReference>
<comment type="subunit">
    <text evidence="3">Homooligomer. Rep binds to repeated DNA motifs (iterons). Forms the O-complex, which is a Rep-DNA complex involved in the initiation of RCR. Part of the C- and V-complexes which are RepA-Rep-DNA complexes involved in the c-sense and v-sense transcription.</text>
</comment>
<evidence type="ECO:0000256" key="16">
    <source>
        <dbReference type="PIRSR" id="PIRSR601191-1"/>
    </source>
</evidence>
<sequence>MPRVPNTSDRAESSRSAQFRFQAKNGFLTYPKCPVTPDLILTHLLNILNTFSPNYILVASEKHADGSPHLHAMFQCNKRVSIKRHNFFDFSVQEGVRKTYHPNIQKLISPKASYDYIRKDGNFVESGEFNDKRSSPDTTVKANTIWARILAESNDKDTFLSRVRADRPQDFVLRWPAVSAFAEAHFQAQPDLYTPRWHDFPGLPDTVRQWAADNVLLEPDQQGRRRQSLYICGPSRTGKTQWARSLGRHNYFMNKLSFSFYDQFALYNVIDDISYKTIKTETLKSLVGGQSDFIVNVKYGKDRIVKGGLPCIILVNPDMDWNHYMSPQLKDWWHSNVIEYYLYENEKFY</sequence>
<comment type="similarity">
    <text evidence="2 18">Belongs to the geminiviridae Rep protein family.</text>
</comment>
<dbReference type="EMBL" id="MN595124">
    <property type="protein sequence ID" value="QJX74408.1"/>
    <property type="molecule type" value="Genomic_DNA"/>
</dbReference>
<keyword evidence="6 18" id="KW-0808">Transferase</keyword>
<dbReference type="GO" id="GO:0016779">
    <property type="term" value="F:nucleotidyltransferase activity"/>
    <property type="evidence" value="ECO:0007669"/>
    <property type="project" value="UniProtKB-KW"/>
</dbReference>
<organism evidence="20">
    <name type="scientific">Paper mulberry leaf curling associated virus 1</name>
    <dbReference type="NCBI Taxonomy" id="2738469"/>
    <lineage>
        <taxon>Viruses</taxon>
        <taxon>Monodnaviria</taxon>
        <taxon>Shotokuvirae</taxon>
        <taxon>Cressdnaviricota</taxon>
        <taxon>Repensiviricetes</taxon>
        <taxon>Geplafuvirales</taxon>
        <taxon>Geminiviridae</taxon>
        <taxon>Mulcrilevirus</taxon>
        <taxon>Mulcrilevirus broussonetiae</taxon>
        <taxon>Paper mulberry leaf curl virus 1</taxon>
    </lineage>
</organism>
<dbReference type="GO" id="GO:0005524">
    <property type="term" value="F:ATP binding"/>
    <property type="evidence" value="ECO:0007669"/>
    <property type="project" value="UniProtKB-KW"/>
</dbReference>
<evidence type="ECO:0000313" key="21">
    <source>
        <dbReference type="EMBL" id="QJX74415.1"/>
    </source>
</evidence>
<dbReference type="KEGG" id="vg:80536660"/>
<dbReference type="Gene3D" id="3.40.50.300">
    <property type="entry name" value="P-loop containing nucleotide triphosphate hydrolases"/>
    <property type="match status" value="1"/>
</dbReference>
<evidence type="ECO:0000256" key="7">
    <source>
        <dbReference type="ARBA" id="ARBA00022695"/>
    </source>
</evidence>
<dbReference type="EC" id="3.1.21.-" evidence="18"/>
<keyword evidence="22" id="KW-1185">Reference proteome</keyword>
<feature type="binding site" evidence="17">
    <location>
        <position position="71"/>
    </location>
    <ligand>
        <name>a divalent metal cation</name>
        <dbReference type="ChEBI" id="CHEBI:60240"/>
    </ligand>
</feature>
<dbReference type="InterPro" id="IPR049912">
    <property type="entry name" value="CRESS_DNA_REP"/>
</dbReference>
<evidence type="ECO:0000256" key="3">
    <source>
        <dbReference type="ARBA" id="ARBA00011488"/>
    </source>
</evidence>
<evidence type="ECO:0000259" key="19">
    <source>
        <dbReference type="PROSITE" id="PS52020"/>
    </source>
</evidence>
<dbReference type="InterPro" id="IPR001301">
    <property type="entry name" value="Gemini_AL1_CLV"/>
</dbReference>
<comment type="cofactor">
    <cofactor evidence="17">
        <name>Mg(2+)</name>
        <dbReference type="ChEBI" id="CHEBI:18420"/>
    </cofactor>
    <cofactor evidence="17">
        <name>Mn(2+)</name>
        <dbReference type="ChEBI" id="CHEBI:29035"/>
    </cofactor>
    <text evidence="17">Divalent metal cations, possibly Mg(2+) or Mn(2+).</text>
</comment>
<reference evidence="20" key="1">
    <citation type="journal article" date="2020" name="Plant Dis.">
        <title>Identification and characterization of two novel geminiviruses associated with paper mulberry (Broussonetia papyrifera) leaf curl disease.</title>
        <authorList>
            <person name="Qiu Y."/>
            <person name="Zhang S."/>
            <person name="Yu H."/>
            <person name="Xuan Z."/>
            <person name="Yang L."/>
            <person name="Zhan B."/>
            <person name="Murilo Zerbini F."/>
            <person name="Cao M."/>
        </authorList>
    </citation>
    <scope>NUCLEOTIDE SEQUENCE</scope>
    <source>
        <strain evidence="20">HY</strain>
        <strain evidence="21">SWU</strain>
    </source>
</reference>
<keyword evidence="18" id="KW-0347">Helicase</keyword>
<evidence type="ECO:0000256" key="6">
    <source>
        <dbReference type="ARBA" id="ARBA00022679"/>
    </source>
</evidence>
<dbReference type="PRINTS" id="PR00227">
    <property type="entry name" value="GEMCOATAL1"/>
</dbReference>
<evidence type="ECO:0000256" key="4">
    <source>
        <dbReference type="ARBA" id="ARBA00014531"/>
    </source>
</evidence>